<organism evidence="2 3">
    <name type="scientific">Ephemerocybe angulata</name>
    <dbReference type="NCBI Taxonomy" id="980116"/>
    <lineage>
        <taxon>Eukaryota</taxon>
        <taxon>Fungi</taxon>
        <taxon>Dikarya</taxon>
        <taxon>Basidiomycota</taxon>
        <taxon>Agaricomycotina</taxon>
        <taxon>Agaricomycetes</taxon>
        <taxon>Agaricomycetidae</taxon>
        <taxon>Agaricales</taxon>
        <taxon>Agaricineae</taxon>
        <taxon>Psathyrellaceae</taxon>
        <taxon>Ephemerocybe</taxon>
    </lineage>
</organism>
<feature type="compositionally biased region" description="Low complexity" evidence="1">
    <location>
        <begin position="33"/>
        <end position="44"/>
    </location>
</feature>
<name>A0A8H6I2T3_9AGAR</name>
<evidence type="ECO:0000313" key="3">
    <source>
        <dbReference type="Proteomes" id="UP000521943"/>
    </source>
</evidence>
<feature type="region of interest" description="Disordered" evidence="1">
    <location>
        <begin position="26"/>
        <end position="53"/>
    </location>
</feature>
<accession>A0A8H6I2T3</accession>
<evidence type="ECO:0000256" key="1">
    <source>
        <dbReference type="SAM" id="MobiDB-lite"/>
    </source>
</evidence>
<keyword evidence="3" id="KW-1185">Reference proteome</keyword>
<dbReference type="Proteomes" id="UP000521943">
    <property type="component" value="Unassembled WGS sequence"/>
</dbReference>
<reference evidence="2 3" key="1">
    <citation type="submission" date="2020-07" db="EMBL/GenBank/DDBJ databases">
        <title>Comparative genomics of pyrophilous fungi reveals a link between fire events and developmental genes.</title>
        <authorList>
            <consortium name="DOE Joint Genome Institute"/>
            <person name="Steindorff A.S."/>
            <person name="Carver A."/>
            <person name="Calhoun S."/>
            <person name="Stillman K."/>
            <person name="Liu H."/>
            <person name="Lipzen A."/>
            <person name="Pangilinan J."/>
            <person name="Labutti K."/>
            <person name="Bruns T.D."/>
            <person name="Grigoriev I.V."/>
        </authorList>
    </citation>
    <scope>NUCLEOTIDE SEQUENCE [LARGE SCALE GENOMIC DNA]</scope>
    <source>
        <strain evidence="2 3">CBS 144469</strain>
    </source>
</reference>
<comment type="caution">
    <text evidence="2">The sequence shown here is derived from an EMBL/GenBank/DDBJ whole genome shotgun (WGS) entry which is preliminary data.</text>
</comment>
<proteinExistence type="predicted"/>
<dbReference type="EMBL" id="JACGCI010000020">
    <property type="protein sequence ID" value="KAF6757875.1"/>
    <property type="molecule type" value="Genomic_DNA"/>
</dbReference>
<evidence type="ECO:0000313" key="2">
    <source>
        <dbReference type="EMBL" id="KAF6757875.1"/>
    </source>
</evidence>
<protein>
    <submittedName>
        <fullName evidence="2">Uncharacterized protein</fullName>
    </submittedName>
</protein>
<sequence length="166" mass="18321">MCDMSYPIPDFGLSLDWSTSNPWATHIQDNEDSNASHSSNPSASRTLNHSRDASVLRTIRADHAPRSRISRDSSHAQIFSIERNAGESLIIVIPSPPTHSTYHVQVNRAGSANFGPNYGQIHQDGIEDLHRDGRMPVDKKTCSEAVSEDNGRRGKGLWGMIVGLFQ</sequence>
<dbReference type="AlphaFoldDB" id="A0A8H6I2T3"/>
<gene>
    <name evidence="2" type="ORF">DFP72DRAFT_845361</name>
</gene>